<keyword evidence="6" id="KW-0663">Pyridoxal phosphate</keyword>
<protein>
    <recommendedName>
        <fullName evidence="12">Cysteine desulfurase, mitosomal</fullName>
        <ecNumber evidence="3">2.8.1.7</ecNumber>
    </recommendedName>
</protein>
<organism evidence="16 17">
    <name type="scientific">Ecytonucleospora hepatopenaei</name>
    <dbReference type="NCBI Taxonomy" id="646526"/>
    <lineage>
        <taxon>Eukaryota</taxon>
        <taxon>Fungi</taxon>
        <taxon>Fungi incertae sedis</taxon>
        <taxon>Microsporidia</taxon>
        <taxon>Enterocytozoonidae</taxon>
        <taxon>Ecytonucleospora</taxon>
    </lineage>
</organism>
<dbReference type="EC" id="2.8.1.7" evidence="3"/>
<dbReference type="Proteomes" id="UP000192758">
    <property type="component" value="Unassembled WGS sequence"/>
</dbReference>
<evidence type="ECO:0000256" key="4">
    <source>
        <dbReference type="ARBA" id="ARBA00022679"/>
    </source>
</evidence>
<evidence type="ECO:0000256" key="6">
    <source>
        <dbReference type="ARBA" id="ARBA00022898"/>
    </source>
</evidence>
<gene>
    <name evidence="16" type="primary">NFS1</name>
    <name evidence="16" type="ORF">EHP00_387</name>
</gene>
<accession>A0A1W0E9B0</accession>
<dbReference type="GO" id="GO:1990221">
    <property type="term" value="C:L-cysteine desulfurase complex"/>
    <property type="evidence" value="ECO:0007669"/>
    <property type="project" value="EnsemblFungi"/>
</dbReference>
<dbReference type="InterPro" id="IPR015422">
    <property type="entry name" value="PyrdxlP-dep_Trfase_small"/>
</dbReference>
<evidence type="ECO:0000256" key="14">
    <source>
        <dbReference type="RuleBase" id="RU004504"/>
    </source>
</evidence>
<evidence type="ECO:0000313" key="17">
    <source>
        <dbReference type="Proteomes" id="UP000192758"/>
    </source>
</evidence>
<dbReference type="GO" id="GO:0002143">
    <property type="term" value="P:tRNA wobble position uridine thiolation"/>
    <property type="evidence" value="ECO:0007669"/>
    <property type="project" value="EnsemblFungi"/>
</dbReference>
<evidence type="ECO:0000256" key="8">
    <source>
        <dbReference type="ARBA" id="ARBA00023014"/>
    </source>
</evidence>
<dbReference type="InterPro" id="IPR020578">
    <property type="entry name" value="Aminotrans_V_PyrdxlP_BS"/>
</dbReference>
<dbReference type="AlphaFoldDB" id="A0A1W0E9B0"/>
<dbReference type="PANTHER" id="PTHR11601:SF34">
    <property type="entry name" value="CYSTEINE DESULFURASE"/>
    <property type="match status" value="1"/>
</dbReference>
<dbReference type="InterPro" id="IPR000192">
    <property type="entry name" value="Aminotrans_V_dom"/>
</dbReference>
<evidence type="ECO:0000256" key="9">
    <source>
        <dbReference type="ARBA" id="ARBA00050776"/>
    </source>
</evidence>
<evidence type="ECO:0000259" key="15">
    <source>
        <dbReference type="Pfam" id="PF00266"/>
    </source>
</evidence>
<comment type="function">
    <text evidence="10">Catalyzes the removal of elemental sulfur from cysteine to produce alanine. It supplies the inorganic sulfur for iron-sulfur (Fe-S) clusters in mitosomes.</text>
</comment>
<dbReference type="PIRSF" id="PIRSF005572">
    <property type="entry name" value="NifS"/>
    <property type="match status" value="1"/>
</dbReference>
<dbReference type="InterPro" id="IPR015421">
    <property type="entry name" value="PyrdxlP-dep_Trfase_major"/>
</dbReference>
<dbReference type="GO" id="GO:0051536">
    <property type="term" value="F:iron-sulfur cluster binding"/>
    <property type="evidence" value="ECO:0007669"/>
    <property type="project" value="UniProtKB-KW"/>
</dbReference>
<evidence type="ECO:0000256" key="11">
    <source>
        <dbReference type="ARBA" id="ARBA00060454"/>
    </source>
</evidence>
<sequence>MLQKIFQEKNKKLFDQPNRYFDYQATTPIDPRVLDAMMPYLTTNFGNPHSRTHSFGWTAEKGLEKGRENVASLINADTKDIIFTSGATEANNLALKGFAEYHNYDLHIITQQTEHKAILEPCRYLEDKGVKITYLPVQKNGKICLKQLRNAITPKTKLISIMAVNNEQGVIQPLNKIGKICKEHNIVFHTDAAQAFGKMELDVKEDNIGMMSISGHKIYGPKGIGALYIRRNPRVRITKQMHGGSQERGLRCGTVPVFLTVGLGKAAEIAKKEMKEDSNRLKKLNEKFLSILREKLGDEFIKNGDDTLSTCINLSFPYVEGEGLLMKLKDFALSSGSACTSSSLEPSYVLRAMGSTDDLAHSSIRFGFGRFTKEKEVEELANKTAKAVIELREMSPLYEMVKNGMDLSEIKWSA</sequence>
<keyword evidence="7" id="KW-0408">Iron</keyword>
<dbReference type="Gene3D" id="3.40.640.10">
    <property type="entry name" value="Type I PLP-dependent aspartate aminotransferase-like (Major domain)"/>
    <property type="match status" value="1"/>
</dbReference>
<dbReference type="Gene3D" id="3.90.1150.10">
    <property type="entry name" value="Aspartate Aminotransferase, domain 1"/>
    <property type="match status" value="1"/>
</dbReference>
<evidence type="ECO:0000256" key="3">
    <source>
        <dbReference type="ARBA" id="ARBA00012239"/>
    </source>
</evidence>
<dbReference type="NCBIfam" id="NF010611">
    <property type="entry name" value="PRK14012.1"/>
    <property type="match status" value="1"/>
</dbReference>
<keyword evidence="5" id="KW-0479">Metal-binding</keyword>
<keyword evidence="17" id="KW-1185">Reference proteome</keyword>
<dbReference type="InterPro" id="IPR015424">
    <property type="entry name" value="PyrdxlP-dep_Trfase"/>
</dbReference>
<keyword evidence="4" id="KW-0808">Transferase</keyword>
<dbReference type="EMBL" id="MNPJ01000001">
    <property type="protein sequence ID" value="OQS55845.1"/>
    <property type="molecule type" value="Genomic_DNA"/>
</dbReference>
<dbReference type="GO" id="GO:0032047">
    <property type="term" value="C:mitosome"/>
    <property type="evidence" value="ECO:0007669"/>
    <property type="project" value="UniProtKB-SubCell"/>
</dbReference>
<name>A0A1W0E9B0_9MICR</name>
<dbReference type="PANTHER" id="PTHR11601">
    <property type="entry name" value="CYSTEINE DESULFURYLASE FAMILY MEMBER"/>
    <property type="match status" value="1"/>
</dbReference>
<dbReference type="InterPro" id="IPR016454">
    <property type="entry name" value="Cysteine_dSase"/>
</dbReference>
<evidence type="ECO:0000256" key="10">
    <source>
        <dbReference type="ARBA" id="ARBA00054642"/>
    </source>
</evidence>
<keyword evidence="8" id="KW-0411">Iron-sulfur</keyword>
<dbReference type="GO" id="GO:0005634">
    <property type="term" value="C:nucleus"/>
    <property type="evidence" value="ECO:0007669"/>
    <property type="project" value="EnsemblFungi"/>
</dbReference>
<comment type="similarity">
    <text evidence="2">Belongs to the class-V pyridoxal-phosphate-dependent aminotransferase family. NifS/IscS subfamily.</text>
</comment>
<dbReference type="GO" id="GO:0031071">
    <property type="term" value="F:cysteine desulfurase activity"/>
    <property type="evidence" value="ECO:0007669"/>
    <property type="project" value="UniProtKB-EC"/>
</dbReference>
<dbReference type="SUPFAM" id="SSF53383">
    <property type="entry name" value="PLP-dependent transferases"/>
    <property type="match status" value="1"/>
</dbReference>
<dbReference type="GO" id="GO:0070903">
    <property type="term" value="P:mitochondrial tRNA thio-modification"/>
    <property type="evidence" value="ECO:0007669"/>
    <property type="project" value="EnsemblFungi"/>
</dbReference>
<evidence type="ECO:0000256" key="7">
    <source>
        <dbReference type="ARBA" id="ARBA00023004"/>
    </source>
</evidence>
<dbReference type="STRING" id="646526.A0A1W0E9B0"/>
<dbReference type="GO" id="GO:0046872">
    <property type="term" value="F:metal ion binding"/>
    <property type="evidence" value="ECO:0007669"/>
    <property type="project" value="UniProtKB-KW"/>
</dbReference>
<feature type="domain" description="Aminotransferase class V" evidence="15">
    <location>
        <begin position="20"/>
        <end position="380"/>
    </location>
</feature>
<dbReference type="Pfam" id="PF00266">
    <property type="entry name" value="Aminotran_5"/>
    <property type="match status" value="1"/>
</dbReference>
<evidence type="ECO:0000313" key="16">
    <source>
        <dbReference type="EMBL" id="OQS55845.1"/>
    </source>
</evidence>
<evidence type="ECO:0000256" key="5">
    <source>
        <dbReference type="ARBA" id="ARBA00022723"/>
    </source>
</evidence>
<dbReference type="FunFam" id="3.40.640.10:FF:000003">
    <property type="entry name" value="Cysteine desulfurase IscS"/>
    <property type="match status" value="1"/>
</dbReference>
<comment type="catalytic activity">
    <reaction evidence="9">
        <text>(sulfur carrier)-H + L-cysteine = (sulfur carrier)-SH + L-alanine</text>
        <dbReference type="Rhea" id="RHEA:43892"/>
        <dbReference type="Rhea" id="RHEA-COMP:14737"/>
        <dbReference type="Rhea" id="RHEA-COMP:14739"/>
        <dbReference type="ChEBI" id="CHEBI:29917"/>
        <dbReference type="ChEBI" id="CHEBI:35235"/>
        <dbReference type="ChEBI" id="CHEBI:57972"/>
        <dbReference type="ChEBI" id="CHEBI:64428"/>
        <dbReference type="EC" id="2.8.1.7"/>
    </reaction>
</comment>
<keyword evidence="13" id="KW-1025">Mitosome</keyword>
<dbReference type="VEuPathDB" id="MicrosporidiaDB:EHP00_387"/>
<proteinExistence type="inferred from homology"/>
<comment type="subcellular location">
    <subcellularLocation>
        <location evidence="11">Mitosome</location>
    </subcellularLocation>
</comment>
<reference evidence="16 17" key="1">
    <citation type="journal article" date="2017" name="Environ. Microbiol.">
        <title>Decay of the glycolytic pathway and adaptation to intranuclear parasitism within Enterocytozoonidae microsporidia.</title>
        <authorList>
            <person name="Wiredu Boakye D."/>
            <person name="Jaroenlak P."/>
            <person name="Prachumwat A."/>
            <person name="Williams T.A."/>
            <person name="Bateman K.S."/>
            <person name="Itsathitphaisarn O."/>
            <person name="Sritunyalucksana K."/>
            <person name="Paszkiewicz K.H."/>
            <person name="Moore K.A."/>
            <person name="Stentiford G.D."/>
            <person name="Williams B.A."/>
        </authorList>
    </citation>
    <scope>NUCLEOTIDE SEQUENCE [LARGE SCALE GENOMIC DNA]</scope>
    <source>
        <strain evidence="16 17">TH1</strain>
    </source>
</reference>
<dbReference type="OrthoDB" id="10250117at2759"/>
<comment type="cofactor">
    <cofactor evidence="1 14">
        <name>pyridoxal 5'-phosphate</name>
        <dbReference type="ChEBI" id="CHEBI:597326"/>
    </cofactor>
</comment>
<dbReference type="GO" id="GO:0005739">
    <property type="term" value="C:mitochondrion"/>
    <property type="evidence" value="ECO:0007669"/>
    <property type="project" value="EnsemblFungi"/>
</dbReference>
<evidence type="ECO:0000256" key="1">
    <source>
        <dbReference type="ARBA" id="ARBA00001933"/>
    </source>
</evidence>
<comment type="caution">
    <text evidence="16">The sequence shown here is derived from an EMBL/GenBank/DDBJ whole genome shotgun (WGS) entry which is preliminary data.</text>
</comment>
<evidence type="ECO:0000256" key="2">
    <source>
        <dbReference type="ARBA" id="ARBA00006490"/>
    </source>
</evidence>
<evidence type="ECO:0000256" key="13">
    <source>
        <dbReference type="ARBA" id="ARBA00084113"/>
    </source>
</evidence>
<dbReference type="GO" id="GO:0016226">
    <property type="term" value="P:iron-sulfur cluster assembly"/>
    <property type="evidence" value="ECO:0007669"/>
    <property type="project" value="EnsemblFungi"/>
</dbReference>
<dbReference type="PROSITE" id="PS00595">
    <property type="entry name" value="AA_TRANSFER_CLASS_5"/>
    <property type="match status" value="1"/>
</dbReference>
<evidence type="ECO:0000256" key="12">
    <source>
        <dbReference type="ARBA" id="ARBA00067121"/>
    </source>
</evidence>
<dbReference type="GO" id="GO:0006879">
    <property type="term" value="P:intracellular iron ion homeostasis"/>
    <property type="evidence" value="ECO:0007669"/>
    <property type="project" value="EnsemblFungi"/>
</dbReference>